<gene>
    <name evidence="7" type="ORF">F8O01_14095</name>
</gene>
<keyword evidence="8" id="KW-1185">Reference proteome</keyword>
<keyword evidence="4 5" id="KW-0472">Membrane</keyword>
<sequence length="472" mass="50681">MDEVIIRNKNDIIRYIDANPRTTKRIGILFAIAMTSVFADAYDFSSISIGLSSMTAELQLTPTQVGFATSAMAVGALLSSLLGGVIADRTGRYRLFVICGVLLVIAPLGIAFAQNFAVLLAFRFILGVAVGLDFPVAFSFMAELLSSETKAKWINLWQPVSSLATITGVAIALPFALQHLTEHLWRFTVGFGAVAALVALVLRLFYSEESPMWAARHQRLDKAVAVLEKAYDVKVRIEPDDAPEEPVVTTDAPGVKTLFARRFRPRTWLVSITAFTQSLQYYAVGFYIPLIAGYVFGADLVSTIVATVCAQLCALAAGMIQSALTTRLGIIRLGKIGYGIVLVALVLLGIFGVHNDKSISLLPIVLVAIMMFGHHFGPGPLSKTLAPISYPTEIRGIGSGWAETLVRVGSICGLMAFPIALATFGVSTTMFLVAVFPAIALVALFVIKWDPQRDAVDLPDDAVADQAPAPAV</sequence>
<dbReference type="CDD" id="cd17316">
    <property type="entry name" value="MFS_SV2_like"/>
    <property type="match status" value="1"/>
</dbReference>
<dbReference type="Pfam" id="PF07690">
    <property type="entry name" value="MFS_1"/>
    <property type="match status" value="1"/>
</dbReference>
<organism evidence="7 8">
    <name type="scientific">Pseudoclavibacter chungangensis</name>
    <dbReference type="NCBI Taxonomy" id="587635"/>
    <lineage>
        <taxon>Bacteria</taxon>
        <taxon>Bacillati</taxon>
        <taxon>Actinomycetota</taxon>
        <taxon>Actinomycetes</taxon>
        <taxon>Micrococcales</taxon>
        <taxon>Microbacteriaceae</taxon>
        <taxon>Pseudoclavibacter</taxon>
    </lineage>
</organism>
<dbReference type="PROSITE" id="PS50850">
    <property type="entry name" value="MFS"/>
    <property type="match status" value="1"/>
</dbReference>
<dbReference type="RefSeq" id="WP_158041594.1">
    <property type="nucleotide sequence ID" value="NZ_JACCFV010000001.1"/>
</dbReference>
<dbReference type="GO" id="GO:0046943">
    <property type="term" value="F:carboxylic acid transmembrane transporter activity"/>
    <property type="evidence" value="ECO:0007669"/>
    <property type="project" value="TreeGrafter"/>
</dbReference>
<dbReference type="InterPro" id="IPR011701">
    <property type="entry name" value="MFS"/>
</dbReference>
<feature type="transmembrane region" description="Helical" evidence="5">
    <location>
        <begin position="183"/>
        <end position="206"/>
    </location>
</feature>
<evidence type="ECO:0000256" key="1">
    <source>
        <dbReference type="ARBA" id="ARBA00004651"/>
    </source>
</evidence>
<feature type="transmembrane region" description="Helical" evidence="5">
    <location>
        <begin position="268"/>
        <end position="288"/>
    </location>
</feature>
<evidence type="ECO:0000313" key="7">
    <source>
        <dbReference type="EMBL" id="KAB1654044.1"/>
    </source>
</evidence>
<evidence type="ECO:0000313" key="8">
    <source>
        <dbReference type="Proteomes" id="UP000467240"/>
    </source>
</evidence>
<keyword evidence="2 5" id="KW-0812">Transmembrane</keyword>
<evidence type="ECO:0000256" key="5">
    <source>
        <dbReference type="SAM" id="Phobius"/>
    </source>
</evidence>
<proteinExistence type="predicted"/>
<feature type="transmembrane region" description="Helical" evidence="5">
    <location>
        <begin position="430"/>
        <end position="447"/>
    </location>
</feature>
<dbReference type="InterPro" id="IPR036259">
    <property type="entry name" value="MFS_trans_sf"/>
</dbReference>
<protein>
    <submittedName>
        <fullName evidence="7">MFS transporter</fullName>
    </submittedName>
</protein>
<dbReference type="EMBL" id="WBJZ01000020">
    <property type="protein sequence ID" value="KAB1654044.1"/>
    <property type="molecule type" value="Genomic_DNA"/>
</dbReference>
<feature type="transmembrane region" description="Helical" evidence="5">
    <location>
        <begin position="154"/>
        <end position="177"/>
    </location>
</feature>
<dbReference type="InterPro" id="IPR020846">
    <property type="entry name" value="MFS_dom"/>
</dbReference>
<evidence type="ECO:0000256" key="2">
    <source>
        <dbReference type="ARBA" id="ARBA00022692"/>
    </source>
</evidence>
<evidence type="ECO:0000256" key="4">
    <source>
        <dbReference type="ARBA" id="ARBA00023136"/>
    </source>
</evidence>
<dbReference type="PANTHER" id="PTHR23508:SF10">
    <property type="entry name" value="CARBOXYLIC ACID TRANSPORTER PROTEIN HOMOLOG"/>
    <property type="match status" value="1"/>
</dbReference>
<dbReference type="Proteomes" id="UP000467240">
    <property type="component" value="Unassembled WGS sequence"/>
</dbReference>
<feature type="transmembrane region" description="Helical" evidence="5">
    <location>
        <begin position="120"/>
        <end position="142"/>
    </location>
</feature>
<keyword evidence="3 5" id="KW-1133">Transmembrane helix</keyword>
<dbReference type="AlphaFoldDB" id="A0A7J5BNP7"/>
<dbReference type="PANTHER" id="PTHR23508">
    <property type="entry name" value="CARBOXYLIC ACID TRANSPORTER PROTEIN HOMOLOG"/>
    <property type="match status" value="1"/>
</dbReference>
<accession>A0A7J5BNP7</accession>
<reference evidence="7 8" key="1">
    <citation type="submission" date="2019-09" db="EMBL/GenBank/DDBJ databases">
        <title>Phylogeny of genus Pseudoclavibacter and closely related genus.</title>
        <authorList>
            <person name="Li Y."/>
        </authorList>
    </citation>
    <scope>NUCLEOTIDE SEQUENCE [LARGE SCALE GENOMIC DNA]</scope>
    <source>
        <strain evidence="7 8">DSM 23821</strain>
    </source>
</reference>
<feature type="transmembrane region" description="Helical" evidence="5">
    <location>
        <begin position="93"/>
        <end position="114"/>
    </location>
</feature>
<feature type="domain" description="Major facilitator superfamily (MFS) profile" evidence="6">
    <location>
        <begin position="29"/>
        <end position="452"/>
    </location>
</feature>
<comment type="subcellular location">
    <subcellularLocation>
        <location evidence="1">Cell membrane</location>
        <topology evidence="1">Multi-pass membrane protein</topology>
    </subcellularLocation>
</comment>
<evidence type="ECO:0000256" key="3">
    <source>
        <dbReference type="ARBA" id="ARBA00022989"/>
    </source>
</evidence>
<name>A0A7J5BNP7_9MICO</name>
<feature type="transmembrane region" description="Helical" evidence="5">
    <location>
        <begin position="336"/>
        <end position="353"/>
    </location>
</feature>
<feature type="transmembrane region" description="Helical" evidence="5">
    <location>
        <begin position="65"/>
        <end position="86"/>
    </location>
</feature>
<dbReference type="OrthoDB" id="4008739at2"/>
<dbReference type="SUPFAM" id="SSF103473">
    <property type="entry name" value="MFS general substrate transporter"/>
    <property type="match status" value="1"/>
</dbReference>
<feature type="transmembrane region" description="Helical" evidence="5">
    <location>
        <begin position="359"/>
        <end position="377"/>
    </location>
</feature>
<feature type="transmembrane region" description="Helical" evidence="5">
    <location>
        <begin position="26"/>
        <end position="45"/>
    </location>
</feature>
<dbReference type="Gene3D" id="1.20.1250.20">
    <property type="entry name" value="MFS general substrate transporter like domains"/>
    <property type="match status" value="1"/>
</dbReference>
<dbReference type="GO" id="GO:0005886">
    <property type="term" value="C:plasma membrane"/>
    <property type="evidence" value="ECO:0007669"/>
    <property type="project" value="UniProtKB-SubCell"/>
</dbReference>
<evidence type="ECO:0000259" key="6">
    <source>
        <dbReference type="PROSITE" id="PS50850"/>
    </source>
</evidence>
<comment type="caution">
    <text evidence="7">The sequence shown here is derived from an EMBL/GenBank/DDBJ whole genome shotgun (WGS) entry which is preliminary data.</text>
</comment>